<feature type="domain" description="Chorismate mutase" evidence="2">
    <location>
        <begin position="1"/>
        <end position="88"/>
    </location>
</feature>
<dbReference type="PANTHER" id="PTHR38041">
    <property type="entry name" value="CHORISMATE MUTASE"/>
    <property type="match status" value="1"/>
</dbReference>
<dbReference type="InterPro" id="IPR036979">
    <property type="entry name" value="CM_dom_sf"/>
</dbReference>
<dbReference type="Pfam" id="PF01817">
    <property type="entry name" value="CM_2"/>
    <property type="match status" value="1"/>
</dbReference>
<dbReference type="GO" id="GO:0009697">
    <property type="term" value="P:salicylic acid biosynthetic process"/>
    <property type="evidence" value="ECO:0007669"/>
    <property type="project" value="TreeGrafter"/>
</dbReference>
<sequence>MPLKEIRAKIERIDAQILSLIDQRTALAKDVLDAKKAESKPINDVDQNKVVLERVANLATERGLDGEEVKKIFEILIRMNIERQHEMRGEGNLP</sequence>
<name>A0A0P8A927_9EURY</name>
<dbReference type="SMART" id="SM00830">
    <property type="entry name" value="CM_2"/>
    <property type="match status" value="1"/>
</dbReference>
<accession>A0A0P8A927</accession>
<dbReference type="InterPro" id="IPR051331">
    <property type="entry name" value="Chorismate_mutase-related"/>
</dbReference>
<comment type="caution">
    <text evidence="3">The sequence shown here is derived from an EMBL/GenBank/DDBJ whole genome shotgun (WGS) entry which is preliminary data.</text>
</comment>
<organism evidence="3 4">
    <name type="scientific">Candidatus Methanoperedens nitratireducens</name>
    <dbReference type="NCBI Taxonomy" id="1392998"/>
    <lineage>
        <taxon>Archaea</taxon>
        <taxon>Methanobacteriati</taxon>
        <taxon>Methanobacteriota</taxon>
        <taxon>Stenosarchaea group</taxon>
        <taxon>Methanomicrobia</taxon>
        <taxon>Methanosarcinales</taxon>
        <taxon>ANME-2 cluster</taxon>
        <taxon>Candidatus Methanoperedentaceae</taxon>
        <taxon>Candidatus Methanoperedens</taxon>
    </lineage>
</organism>
<dbReference type="Gene3D" id="1.20.59.10">
    <property type="entry name" value="Chorismate mutase"/>
    <property type="match status" value="1"/>
</dbReference>
<dbReference type="AlphaFoldDB" id="A0A0P8A927"/>
<evidence type="ECO:0000259" key="2">
    <source>
        <dbReference type="PROSITE" id="PS51168"/>
    </source>
</evidence>
<dbReference type="SUPFAM" id="SSF48600">
    <property type="entry name" value="Chorismate mutase II"/>
    <property type="match status" value="1"/>
</dbReference>
<dbReference type="InterPro" id="IPR002701">
    <property type="entry name" value="CM_II_prokaryot"/>
</dbReference>
<dbReference type="PANTHER" id="PTHR38041:SF1">
    <property type="entry name" value="CHORISMATE MUTASE"/>
    <property type="match status" value="1"/>
</dbReference>
<dbReference type="Proteomes" id="UP000050360">
    <property type="component" value="Unassembled WGS sequence"/>
</dbReference>
<dbReference type="InterPro" id="IPR010950">
    <property type="entry name" value="Chorismate_mutase_arc"/>
</dbReference>
<evidence type="ECO:0000256" key="1">
    <source>
        <dbReference type="ARBA" id="ARBA00023235"/>
    </source>
</evidence>
<evidence type="ECO:0000313" key="4">
    <source>
        <dbReference type="Proteomes" id="UP000050360"/>
    </source>
</evidence>
<dbReference type="InterPro" id="IPR036263">
    <property type="entry name" value="Chorismate_II_sf"/>
</dbReference>
<protein>
    <submittedName>
        <fullName evidence="3">Chorismate mutase</fullName>
    </submittedName>
</protein>
<keyword evidence="1" id="KW-0413">Isomerase</keyword>
<dbReference type="EMBL" id="LKCM01000179">
    <property type="protein sequence ID" value="KPQ43119.1"/>
    <property type="molecule type" value="Genomic_DNA"/>
</dbReference>
<dbReference type="PROSITE" id="PS51168">
    <property type="entry name" value="CHORISMATE_MUT_2"/>
    <property type="match status" value="1"/>
</dbReference>
<dbReference type="NCBIfam" id="TIGR01791">
    <property type="entry name" value="CM_archaeal"/>
    <property type="match status" value="1"/>
</dbReference>
<reference evidence="3 4" key="1">
    <citation type="submission" date="2015-09" db="EMBL/GenBank/DDBJ databases">
        <title>A metagenomics-based metabolic model of nitrate-dependent anaerobic oxidation of methane by Methanoperedens-like archaea.</title>
        <authorList>
            <person name="Arshad A."/>
            <person name="Speth D.R."/>
            <person name="De Graaf R.M."/>
            <person name="Op Den Camp H.J."/>
            <person name="Jetten M.S."/>
            <person name="Welte C.U."/>
        </authorList>
    </citation>
    <scope>NUCLEOTIDE SEQUENCE [LARGE SCALE GENOMIC DNA]</scope>
</reference>
<proteinExistence type="predicted"/>
<evidence type="ECO:0000313" key="3">
    <source>
        <dbReference type="EMBL" id="KPQ43119.1"/>
    </source>
</evidence>
<dbReference type="GO" id="GO:0046417">
    <property type="term" value="P:chorismate metabolic process"/>
    <property type="evidence" value="ECO:0007669"/>
    <property type="project" value="InterPro"/>
</dbReference>
<gene>
    <name evidence="3" type="ORF">MPEBLZ_02343</name>
</gene>
<dbReference type="GO" id="GO:0004106">
    <property type="term" value="F:chorismate mutase activity"/>
    <property type="evidence" value="ECO:0007669"/>
    <property type="project" value="InterPro"/>
</dbReference>